<evidence type="ECO:0000256" key="6">
    <source>
        <dbReference type="PROSITE-ProRule" id="PRU00409"/>
    </source>
</evidence>
<reference evidence="10 11" key="1">
    <citation type="submission" date="2013-02" db="EMBL/GenBank/DDBJ databases">
        <title>The Genome Sequence of Acinetobacter calcoaceticus CIP 81.8.</title>
        <authorList>
            <consortium name="The Broad Institute Genome Sequencing Platform"/>
            <consortium name="The Broad Institute Genome Sequencing Center for Infectious Disease"/>
            <person name="Cerqueira G."/>
            <person name="Feldgarden M."/>
            <person name="Courvalin P."/>
            <person name="Perichon B."/>
            <person name="Grillot-Courvalin C."/>
            <person name="Clermont D."/>
            <person name="Rocha E."/>
            <person name="Yoon E.-J."/>
            <person name="Nemec A."/>
            <person name="Walker B."/>
            <person name="Young S.K."/>
            <person name="Zeng Q."/>
            <person name="Gargeya S."/>
            <person name="Fitzgerald M."/>
            <person name="Haas B."/>
            <person name="Abouelleil A."/>
            <person name="Alvarado L."/>
            <person name="Arachchi H.M."/>
            <person name="Berlin A.M."/>
            <person name="Chapman S.B."/>
            <person name="Dewar J."/>
            <person name="Goldberg J."/>
            <person name="Griggs A."/>
            <person name="Gujja S."/>
            <person name="Hansen M."/>
            <person name="Howarth C."/>
            <person name="Imamovic A."/>
            <person name="Larimer J."/>
            <person name="McCowan C."/>
            <person name="Murphy C."/>
            <person name="Neiman D."/>
            <person name="Pearson M."/>
            <person name="Priest M."/>
            <person name="Roberts A."/>
            <person name="Saif S."/>
            <person name="Shea T."/>
            <person name="Sisk P."/>
            <person name="Sykes S."/>
            <person name="Wortman J."/>
            <person name="Nusbaum C."/>
            <person name="Birren B."/>
        </authorList>
    </citation>
    <scope>NUCLEOTIDE SEQUENCE [LARGE SCALE GENOMIC DNA]</scope>
    <source>
        <strain evidence="10 11">CIP 81.8</strain>
    </source>
</reference>
<feature type="domain" description="Lipoyl-binding" evidence="7">
    <location>
        <begin position="579"/>
        <end position="655"/>
    </location>
</feature>
<evidence type="ECO:0000256" key="3">
    <source>
        <dbReference type="ARBA" id="ARBA00022741"/>
    </source>
</evidence>
<dbReference type="InterPro" id="IPR011764">
    <property type="entry name" value="Biotin_carboxylation_dom"/>
</dbReference>
<dbReference type="Gene3D" id="2.40.50.100">
    <property type="match status" value="1"/>
</dbReference>
<name>A0ABN0K794_ACICA</name>
<dbReference type="PANTHER" id="PTHR18866:SF33">
    <property type="entry name" value="METHYLCROTONOYL-COA CARBOXYLASE SUBUNIT ALPHA, MITOCHONDRIAL-RELATED"/>
    <property type="match status" value="1"/>
</dbReference>
<protein>
    <submittedName>
        <fullName evidence="10">Acetyl-CoA carboxylase, biotin carboxylase subunit</fullName>
    </submittedName>
</protein>
<dbReference type="PROSITE" id="PS50979">
    <property type="entry name" value="BC"/>
    <property type="match status" value="1"/>
</dbReference>
<comment type="cofactor">
    <cofactor evidence="1">
        <name>biotin</name>
        <dbReference type="ChEBI" id="CHEBI:57586"/>
    </cofactor>
</comment>
<dbReference type="InterPro" id="IPR011053">
    <property type="entry name" value="Single_hybrid_motif"/>
</dbReference>
<evidence type="ECO:0000259" key="7">
    <source>
        <dbReference type="PROSITE" id="PS50968"/>
    </source>
</evidence>
<dbReference type="PROSITE" id="PS00867">
    <property type="entry name" value="CPSASE_2"/>
    <property type="match status" value="1"/>
</dbReference>
<dbReference type="SUPFAM" id="SSF51246">
    <property type="entry name" value="Rudiment single hybrid motif"/>
    <property type="match status" value="1"/>
</dbReference>
<evidence type="ECO:0000259" key="8">
    <source>
        <dbReference type="PROSITE" id="PS50975"/>
    </source>
</evidence>
<keyword evidence="3 6" id="KW-0547">Nucleotide-binding</keyword>
<evidence type="ECO:0000256" key="1">
    <source>
        <dbReference type="ARBA" id="ARBA00001953"/>
    </source>
</evidence>
<dbReference type="Gene3D" id="3.30.470.20">
    <property type="entry name" value="ATP-grasp fold, B domain"/>
    <property type="match status" value="1"/>
</dbReference>
<dbReference type="InterPro" id="IPR016185">
    <property type="entry name" value="PreATP-grasp_dom_sf"/>
</dbReference>
<dbReference type="PROSITE" id="PS50968">
    <property type="entry name" value="BIOTINYL_LIPOYL"/>
    <property type="match status" value="1"/>
</dbReference>
<sequence>MFEKILIANRGEIACRVIRTAKKLGIATVAVYSDADANAQHVKLADEALYIGQSPATQSYLQADRIIQAAIDTGSQAIHPGYGFLSENDQFALACQQHNICFIGPPVDAILAMGLKATSKALMEKAGVPLTPGYHGTNQDAEFLKQQADQIGYPVLIKASAGGGGKGMSLVERSEDFLHALASCKREAKSSFGNDDVLIERYVIQPRHIEVQVFGDTHGNYVHLFERDCSVQRRHQKVLEEAPAPQMQSEKLDAMRQAAIDAARAVDYVGAGTVEFIVEQDGTAYFMEMNTRLQVEHPVTEMITGEDLVEWQLRVAYGEPLPKLQNELQIHGHALEARIYAEEPEKGFLPAIGKIDYLHYPTQNQYVRVDSGIVEGDEITTYYDPMIAKLIVWGKNREAALIQMQHALSQFHVDGLGNNIAFLEKIVRSDSFKQAKLDTNLIQREQNFLFSPEDIKPELVVAAAFIEFLSKLNNSSSQKQLWQAQPLWRLNISYQHSIKLNYLNQNIQIKFASNEHGFTAEYNGQSYPISGQLIDAHTASVQIGATQQKLSFNQSQQGITLFQNGQSYKFAYIRQDFNQADSQADEGHLKAPMPGVVTQVLVSANHSVKKDDILMTLEAMKMEYTIRAPKDGLIVDSYFQVGDQVKAGDELVEFQPAQEEVA</sequence>
<dbReference type="InterPro" id="IPR011054">
    <property type="entry name" value="Rudment_hybrid_motif"/>
</dbReference>
<proteinExistence type="predicted"/>
<dbReference type="SUPFAM" id="SSF56059">
    <property type="entry name" value="Glutathione synthetase ATP-binding domain-like"/>
    <property type="match status" value="1"/>
</dbReference>
<dbReference type="InterPro" id="IPR005482">
    <property type="entry name" value="Biotin_COase_C"/>
</dbReference>
<dbReference type="EMBL" id="APQI01000004">
    <property type="protein sequence ID" value="ENV99389.1"/>
    <property type="molecule type" value="Genomic_DNA"/>
</dbReference>
<dbReference type="PROSITE" id="PS00866">
    <property type="entry name" value="CPSASE_1"/>
    <property type="match status" value="1"/>
</dbReference>
<dbReference type="PANTHER" id="PTHR18866">
    <property type="entry name" value="CARBOXYLASE:PYRUVATE/ACETYL-COA/PROPIONYL-COA CARBOXYLASE"/>
    <property type="match status" value="1"/>
</dbReference>
<dbReference type="Pfam" id="PF00364">
    <property type="entry name" value="Biotin_lipoyl"/>
    <property type="match status" value="1"/>
</dbReference>
<evidence type="ECO:0000313" key="11">
    <source>
        <dbReference type="Proteomes" id="UP000013024"/>
    </source>
</evidence>
<feature type="domain" description="Biotin carboxylation" evidence="9">
    <location>
        <begin position="1"/>
        <end position="447"/>
    </location>
</feature>
<keyword evidence="4 6" id="KW-0067">ATP-binding</keyword>
<dbReference type="InterPro" id="IPR005479">
    <property type="entry name" value="CPAse_ATP-bd"/>
</dbReference>
<dbReference type="SUPFAM" id="SSF52440">
    <property type="entry name" value="PreATP-grasp domain"/>
    <property type="match status" value="1"/>
</dbReference>
<organism evidence="10 11">
    <name type="scientific">Acinetobacter calcoaceticus DSM 30006 = CIP 81.8</name>
    <dbReference type="NCBI Taxonomy" id="981331"/>
    <lineage>
        <taxon>Bacteria</taxon>
        <taxon>Pseudomonadati</taxon>
        <taxon>Pseudomonadota</taxon>
        <taxon>Gammaproteobacteria</taxon>
        <taxon>Moraxellales</taxon>
        <taxon>Moraxellaceae</taxon>
        <taxon>Acinetobacter</taxon>
        <taxon>Acinetobacter calcoaceticus/baumannii complex</taxon>
    </lineage>
</organism>
<dbReference type="InterPro" id="IPR005481">
    <property type="entry name" value="BC-like_N"/>
</dbReference>
<accession>A0ABN0K794</accession>
<evidence type="ECO:0000256" key="4">
    <source>
        <dbReference type="ARBA" id="ARBA00022840"/>
    </source>
</evidence>
<dbReference type="CDD" id="cd06850">
    <property type="entry name" value="biotinyl_domain"/>
    <property type="match status" value="1"/>
</dbReference>
<dbReference type="InterPro" id="IPR000089">
    <property type="entry name" value="Biotin_lipoyl"/>
</dbReference>
<dbReference type="SMART" id="SM00878">
    <property type="entry name" value="Biotin_carb_C"/>
    <property type="match status" value="1"/>
</dbReference>
<dbReference type="Pfam" id="PF02785">
    <property type="entry name" value="Biotin_carb_C"/>
    <property type="match status" value="1"/>
</dbReference>
<evidence type="ECO:0000256" key="5">
    <source>
        <dbReference type="ARBA" id="ARBA00023267"/>
    </source>
</evidence>
<evidence type="ECO:0000256" key="2">
    <source>
        <dbReference type="ARBA" id="ARBA00022598"/>
    </source>
</evidence>
<keyword evidence="5" id="KW-0092">Biotin</keyword>
<dbReference type="PROSITE" id="PS50975">
    <property type="entry name" value="ATP_GRASP"/>
    <property type="match status" value="1"/>
</dbReference>
<feature type="domain" description="ATP-grasp" evidence="8">
    <location>
        <begin position="120"/>
        <end position="317"/>
    </location>
</feature>
<dbReference type="Gene3D" id="3.30.700.40">
    <property type="match status" value="1"/>
</dbReference>
<dbReference type="PROSITE" id="PS00188">
    <property type="entry name" value="BIOTIN"/>
    <property type="match status" value="1"/>
</dbReference>
<keyword evidence="2" id="KW-0436">Ligase</keyword>
<evidence type="ECO:0000313" key="10">
    <source>
        <dbReference type="EMBL" id="ENV99389.1"/>
    </source>
</evidence>
<evidence type="ECO:0000259" key="9">
    <source>
        <dbReference type="PROSITE" id="PS50979"/>
    </source>
</evidence>
<dbReference type="Pfam" id="PF02786">
    <property type="entry name" value="CPSase_L_D2"/>
    <property type="match status" value="1"/>
</dbReference>
<dbReference type="InterPro" id="IPR050856">
    <property type="entry name" value="Biotin_carboxylase_complex"/>
</dbReference>
<gene>
    <name evidence="10" type="ORF">F936_02473</name>
</gene>
<dbReference type="NCBIfam" id="NF006367">
    <property type="entry name" value="PRK08591.1"/>
    <property type="match status" value="1"/>
</dbReference>
<dbReference type="SUPFAM" id="SSF51230">
    <property type="entry name" value="Single hybrid motif"/>
    <property type="match status" value="1"/>
</dbReference>
<comment type="caution">
    <text evidence="10">The sequence shown here is derived from an EMBL/GenBank/DDBJ whole genome shotgun (WGS) entry which is preliminary data.</text>
</comment>
<dbReference type="Pfam" id="PF00289">
    <property type="entry name" value="Biotin_carb_N"/>
    <property type="match status" value="1"/>
</dbReference>
<dbReference type="RefSeq" id="WP_005047647.1">
    <property type="nucleotide sequence ID" value="NZ_KB849780.1"/>
</dbReference>
<dbReference type="InterPro" id="IPR001882">
    <property type="entry name" value="Biotin_BS"/>
</dbReference>
<dbReference type="InterPro" id="IPR011761">
    <property type="entry name" value="ATP-grasp"/>
</dbReference>
<keyword evidence="11" id="KW-1185">Reference proteome</keyword>
<dbReference type="GeneID" id="92919163"/>
<dbReference type="Proteomes" id="UP000013024">
    <property type="component" value="Unassembled WGS sequence"/>
</dbReference>